<evidence type="ECO:0000313" key="4">
    <source>
        <dbReference type="Proteomes" id="UP000325458"/>
    </source>
</evidence>
<evidence type="ECO:0000313" key="3">
    <source>
        <dbReference type="Proteomes" id="UP000194225"/>
    </source>
</evidence>
<dbReference type="GeneID" id="90924049"/>
<accession>A0AAE6NGK1</accession>
<name>A0AAE6NGK1_STRPT</name>
<dbReference type="AlphaFoldDB" id="A0AAE6NGK1"/>
<evidence type="ECO:0000313" key="1">
    <source>
        <dbReference type="EMBL" id="OSY43415.1"/>
    </source>
</evidence>
<dbReference type="EMBL" id="CP023691">
    <property type="protein sequence ID" value="QEV52312.1"/>
    <property type="molecule type" value="Genomic_DNA"/>
</dbReference>
<protein>
    <submittedName>
        <fullName evidence="2">Uncharacterized protein</fullName>
    </submittedName>
</protein>
<dbReference type="EMBL" id="MIGA01000032">
    <property type="protein sequence ID" value="OSY43415.1"/>
    <property type="molecule type" value="Genomic_DNA"/>
</dbReference>
<reference evidence="2 4" key="2">
    <citation type="submission" date="2017-09" db="EMBL/GenBank/DDBJ databases">
        <authorList>
            <person name="Lee N."/>
            <person name="Cho B.-K."/>
        </authorList>
    </citation>
    <scope>NUCLEOTIDE SEQUENCE [LARGE SCALE GENOMIC DNA]</scope>
    <source>
        <strain evidence="2 4">ATCC 23948</strain>
    </source>
</reference>
<organism evidence="2 4">
    <name type="scientific">Streptomyces platensis</name>
    <dbReference type="NCBI Taxonomy" id="58346"/>
    <lineage>
        <taxon>Bacteria</taxon>
        <taxon>Bacillati</taxon>
        <taxon>Actinomycetota</taxon>
        <taxon>Actinomycetes</taxon>
        <taxon>Kitasatosporales</taxon>
        <taxon>Streptomycetaceae</taxon>
        <taxon>Streptomyces</taxon>
    </lineage>
</organism>
<reference evidence="1 3" key="1">
    <citation type="submission" date="2016-09" db="EMBL/GenBank/DDBJ databases">
        <title>Streptomyces platensis DSM40041, a candidate organism with high potential of specific P450 cytochromes.</title>
        <authorList>
            <person name="Grumaz C."/>
            <person name="Vainshtein Y."/>
            <person name="Kirstahler P."/>
            <person name="Sohn K."/>
        </authorList>
    </citation>
    <scope>NUCLEOTIDE SEQUENCE [LARGE SCALE GENOMIC DNA]</scope>
    <source>
        <strain evidence="1 3">DSM 40041</strain>
    </source>
</reference>
<sequence length="63" mass="6638">MSDLTPTPDFPGIRIGKEGPYGPAYADYACRCGQSAGTTNGGSVEALVDEYTDHKNACQGRRA</sequence>
<dbReference type="Proteomes" id="UP000325458">
    <property type="component" value="Chromosome"/>
</dbReference>
<evidence type="ECO:0000313" key="2">
    <source>
        <dbReference type="EMBL" id="QEV52312.1"/>
    </source>
</evidence>
<dbReference type="KEGG" id="spla:CP981_12125"/>
<proteinExistence type="predicted"/>
<gene>
    <name evidence="1" type="ORF">BG653_04559</name>
    <name evidence="2" type="ORF">CP981_12125</name>
</gene>
<dbReference type="RefSeq" id="WP_085926205.1">
    <property type="nucleotide sequence ID" value="NZ_BAABSS010000022.1"/>
</dbReference>
<keyword evidence="3" id="KW-1185">Reference proteome</keyword>
<dbReference type="Proteomes" id="UP000194225">
    <property type="component" value="Unassembled WGS sequence"/>
</dbReference>